<dbReference type="Proteomes" id="UP000029981">
    <property type="component" value="Chromosome 4"/>
</dbReference>
<sequence>MFHLVCEVRRKPAEENLVLACIQLHIHNRINTDYPLDLRYFGQSSPTYSNAIVSKVKSPHFISFEVPFKFGSFKLLWQK</sequence>
<evidence type="ECO:0000313" key="2">
    <source>
        <dbReference type="Proteomes" id="UP000029981"/>
    </source>
</evidence>
<reference evidence="1 2" key="2">
    <citation type="journal article" date="2009" name="PLoS ONE">
        <title>An integrated genetic and cytogenetic map of the cucumber genome.</title>
        <authorList>
            <person name="Ren Y."/>
            <person name="Zhang Z."/>
            <person name="Liu J."/>
            <person name="Staub J.E."/>
            <person name="Han Y."/>
            <person name="Cheng Z."/>
            <person name="Li X."/>
            <person name="Lu J."/>
            <person name="Miao H."/>
            <person name="Kang H."/>
            <person name="Xie B."/>
            <person name="Gu X."/>
            <person name="Wang X."/>
            <person name="Du Y."/>
            <person name="Jin W."/>
            <person name="Huang S."/>
        </authorList>
    </citation>
    <scope>NUCLEOTIDE SEQUENCE [LARGE SCALE GENOMIC DNA]</scope>
    <source>
        <strain evidence="2">cv. 9930</strain>
    </source>
</reference>
<reference evidence="1 2" key="4">
    <citation type="journal article" date="2011" name="BMC Genomics">
        <title>RNA-Seq improves annotation of protein-coding genes in the cucumber genome.</title>
        <authorList>
            <person name="Li Z."/>
            <person name="Zhang Z."/>
            <person name="Yan P."/>
            <person name="Huang S."/>
            <person name="Fei Z."/>
            <person name="Lin K."/>
        </authorList>
    </citation>
    <scope>NUCLEOTIDE SEQUENCE [LARGE SCALE GENOMIC DNA]</scope>
    <source>
        <strain evidence="2">cv. 9930</strain>
    </source>
</reference>
<gene>
    <name evidence="1" type="ORF">Csa_4G492190</name>
</gene>
<reference evidence="1 2" key="1">
    <citation type="journal article" date="2009" name="Nat. Genet.">
        <title>The genome of the cucumber, Cucumis sativus L.</title>
        <authorList>
            <person name="Huang S."/>
            <person name="Li R."/>
            <person name="Zhang Z."/>
            <person name="Li L."/>
            <person name="Gu X."/>
            <person name="Fan W."/>
            <person name="Lucas W.J."/>
            <person name="Wang X."/>
            <person name="Xie B."/>
            <person name="Ni P."/>
            <person name="Ren Y."/>
            <person name="Zhu H."/>
            <person name="Li J."/>
            <person name="Lin K."/>
            <person name="Jin W."/>
            <person name="Fei Z."/>
            <person name="Li G."/>
            <person name="Staub J."/>
            <person name="Kilian A."/>
            <person name="van der Vossen E.A."/>
            <person name="Wu Y."/>
            <person name="Guo J."/>
            <person name="He J."/>
            <person name="Jia Z."/>
            <person name="Ren Y."/>
            <person name="Tian G."/>
            <person name="Lu Y."/>
            <person name="Ruan J."/>
            <person name="Qian W."/>
            <person name="Wang M."/>
            <person name="Huang Q."/>
            <person name="Li B."/>
            <person name="Xuan Z."/>
            <person name="Cao J."/>
            <person name="Asan"/>
            <person name="Wu Z."/>
            <person name="Zhang J."/>
            <person name="Cai Q."/>
            <person name="Bai Y."/>
            <person name="Zhao B."/>
            <person name="Han Y."/>
            <person name="Li Y."/>
            <person name="Li X."/>
            <person name="Wang S."/>
            <person name="Shi Q."/>
            <person name="Liu S."/>
            <person name="Cho W.K."/>
            <person name="Kim J.Y."/>
            <person name="Xu Y."/>
            <person name="Heller-Uszynska K."/>
            <person name="Miao H."/>
            <person name="Cheng Z."/>
            <person name="Zhang S."/>
            <person name="Wu J."/>
            <person name="Yang Y."/>
            <person name="Kang H."/>
            <person name="Li M."/>
            <person name="Liang H."/>
            <person name="Ren X."/>
            <person name="Shi Z."/>
            <person name="Wen M."/>
            <person name="Jian M."/>
            <person name="Yang H."/>
            <person name="Zhang G."/>
            <person name="Yang Z."/>
            <person name="Chen R."/>
            <person name="Liu S."/>
            <person name="Li J."/>
            <person name="Ma L."/>
            <person name="Liu H."/>
            <person name="Zhou Y."/>
            <person name="Zhao J."/>
            <person name="Fang X."/>
            <person name="Li G."/>
            <person name="Fang L."/>
            <person name="Li Y."/>
            <person name="Liu D."/>
            <person name="Zheng H."/>
            <person name="Zhang Y."/>
            <person name="Qin N."/>
            <person name="Li Z."/>
            <person name="Yang G."/>
            <person name="Yang S."/>
            <person name="Bolund L."/>
            <person name="Kristiansen K."/>
            <person name="Zheng H."/>
            <person name="Li S."/>
            <person name="Zhang X."/>
            <person name="Yang H."/>
            <person name="Wang J."/>
            <person name="Sun R."/>
            <person name="Zhang B."/>
            <person name="Jiang S."/>
            <person name="Wang J."/>
            <person name="Du Y."/>
            <person name="Li S."/>
        </authorList>
    </citation>
    <scope>NUCLEOTIDE SEQUENCE [LARGE SCALE GENOMIC DNA]</scope>
    <source>
        <strain evidence="2">cv. 9930</strain>
    </source>
</reference>
<accession>A0A0A0L142</accession>
<name>A0A0A0L142_CUCSA</name>
<dbReference type="AlphaFoldDB" id="A0A0A0L142"/>
<dbReference type="EMBL" id="CM002925">
    <property type="protein sequence ID" value="KGN54774.1"/>
    <property type="molecule type" value="Genomic_DNA"/>
</dbReference>
<dbReference type="Gramene" id="KGN54774">
    <property type="protein sequence ID" value="KGN54774"/>
    <property type="gene ID" value="Csa_4G492190"/>
</dbReference>
<organism evidence="1 2">
    <name type="scientific">Cucumis sativus</name>
    <name type="common">Cucumber</name>
    <dbReference type="NCBI Taxonomy" id="3659"/>
    <lineage>
        <taxon>Eukaryota</taxon>
        <taxon>Viridiplantae</taxon>
        <taxon>Streptophyta</taxon>
        <taxon>Embryophyta</taxon>
        <taxon>Tracheophyta</taxon>
        <taxon>Spermatophyta</taxon>
        <taxon>Magnoliopsida</taxon>
        <taxon>eudicotyledons</taxon>
        <taxon>Gunneridae</taxon>
        <taxon>Pentapetalae</taxon>
        <taxon>rosids</taxon>
        <taxon>fabids</taxon>
        <taxon>Cucurbitales</taxon>
        <taxon>Cucurbitaceae</taxon>
        <taxon>Benincaseae</taxon>
        <taxon>Cucumis</taxon>
    </lineage>
</organism>
<protein>
    <submittedName>
        <fullName evidence="1">Uncharacterized protein</fullName>
    </submittedName>
</protein>
<reference evidence="1 2" key="3">
    <citation type="journal article" date="2010" name="BMC Genomics">
        <title>Transcriptome sequencing and comparative analysis of cucumber flowers with different sex types.</title>
        <authorList>
            <person name="Guo S."/>
            <person name="Zheng Y."/>
            <person name="Joung J.G."/>
            <person name="Liu S."/>
            <person name="Zhang Z."/>
            <person name="Crasta O.R."/>
            <person name="Sobral B.W."/>
            <person name="Xu Y."/>
            <person name="Huang S."/>
            <person name="Fei Z."/>
        </authorList>
    </citation>
    <scope>NUCLEOTIDE SEQUENCE [LARGE SCALE GENOMIC DNA]</scope>
    <source>
        <strain evidence="2">cv. 9930</strain>
    </source>
</reference>
<evidence type="ECO:0000313" key="1">
    <source>
        <dbReference type="EMBL" id="KGN54774.1"/>
    </source>
</evidence>
<proteinExistence type="predicted"/>
<keyword evidence="2" id="KW-1185">Reference proteome</keyword>